<dbReference type="EMBL" id="SWVK01000005">
    <property type="protein sequence ID" value="NFN34441.1"/>
    <property type="molecule type" value="Genomic_DNA"/>
</dbReference>
<accession>A0A0L9Y6Y4</accession>
<dbReference type="Gene3D" id="3.10.350.10">
    <property type="entry name" value="LysM domain"/>
    <property type="match status" value="1"/>
</dbReference>
<feature type="region of interest" description="Disordered" evidence="1">
    <location>
        <begin position="51"/>
        <end position="75"/>
    </location>
</feature>
<reference evidence="5 6" key="1">
    <citation type="submission" date="2019-04" db="EMBL/GenBank/DDBJ databases">
        <title>Genome sequencing of Clostridium botulinum Groups I-IV and Clostridium butyricum.</title>
        <authorList>
            <person name="Brunt J."/>
            <person name="Van Vliet A.H.M."/>
            <person name="Stringer S.C."/>
            <person name="Carter A.T."/>
            <person name="Peck M.W."/>
        </authorList>
    </citation>
    <scope>NUCLEOTIDE SEQUENCE [LARGE SCALE GENOMIC DNA]</scope>
    <source>
        <strain evidence="3 6">1605</strain>
        <strain evidence="4 5">CB-K-33E</strain>
    </source>
</reference>
<dbReference type="Pfam" id="PF01476">
    <property type="entry name" value="LysM"/>
    <property type="match status" value="2"/>
</dbReference>
<proteinExistence type="predicted"/>
<dbReference type="PROSITE" id="PS51782">
    <property type="entry name" value="LYSM"/>
    <property type="match status" value="1"/>
</dbReference>
<dbReference type="OrthoDB" id="1938421at2"/>
<dbReference type="InterPro" id="IPR018392">
    <property type="entry name" value="LysM"/>
</dbReference>
<name>A0A0L9Y6Y4_CLOBO</name>
<protein>
    <submittedName>
        <fullName evidence="3">LysM peptidoglycan-binding domain-containing protein</fullName>
    </submittedName>
</protein>
<evidence type="ECO:0000313" key="4">
    <source>
        <dbReference type="EMBL" id="NFN34441.1"/>
    </source>
</evidence>
<dbReference type="EMBL" id="SWOV01000012">
    <property type="protein sequence ID" value="NFF87514.1"/>
    <property type="molecule type" value="Genomic_DNA"/>
</dbReference>
<dbReference type="Proteomes" id="UP000473681">
    <property type="component" value="Unassembled WGS sequence"/>
</dbReference>
<dbReference type="InterPro" id="IPR036779">
    <property type="entry name" value="LysM_dom_sf"/>
</dbReference>
<sequence>MNKKTLFLVILIFFIPLFFQGIFSKITQSNSKLCYEGKDNKHNYYQNQQQHIQNNTNKDTDKINSSKWSNKTKKYDNRTVGNNDEICEINSKPNYNTDVEKEVLSSENKQVINSDNNNINTNLKNTTKEKECISKQNINIDNYLDSLPCINYELKRGETLTDIARRYEENSNLNTTIKLIKSINKIDNENDIDEKTIIHIPESTIKSGKMYRVVSGDTWCKVAREYYSNYNGNSIMDFLVYINNLPNNDLPLGELIFLPPIVFTPGV</sequence>
<comment type="caution">
    <text evidence="3">The sequence shown here is derived from an EMBL/GenBank/DDBJ whole genome shotgun (WGS) entry which is preliminary data.</text>
</comment>
<dbReference type="AlphaFoldDB" id="A0A0L9Y6Y4"/>
<evidence type="ECO:0000313" key="6">
    <source>
        <dbReference type="Proteomes" id="UP000476820"/>
    </source>
</evidence>
<evidence type="ECO:0000259" key="2">
    <source>
        <dbReference type="PROSITE" id="PS51782"/>
    </source>
</evidence>
<feature type="domain" description="LysM" evidence="2">
    <location>
        <begin position="150"/>
        <end position="200"/>
    </location>
</feature>
<gene>
    <name evidence="3" type="ORF">FC774_06465</name>
    <name evidence="4" type="ORF">FDB51_04710</name>
</gene>
<evidence type="ECO:0000313" key="3">
    <source>
        <dbReference type="EMBL" id="NFF87514.1"/>
    </source>
</evidence>
<dbReference type="RefSeq" id="WP_053342440.1">
    <property type="nucleotide sequence ID" value="NZ_LFPA01000116.1"/>
</dbReference>
<evidence type="ECO:0000256" key="1">
    <source>
        <dbReference type="SAM" id="MobiDB-lite"/>
    </source>
</evidence>
<organism evidence="3 6">
    <name type="scientific">Clostridium botulinum</name>
    <dbReference type="NCBI Taxonomy" id="1491"/>
    <lineage>
        <taxon>Bacteria</taxon>
        <taxon>Bacillati</taxon>
        <taxon>Bacillota</taxon>
        <taxon>Clostridia</taxon>
        <taxon>Eubacteriales</taxon>
        <taxon>Clostridiaceae</taxon>
        <taxon>Clostridium</taxon>
    </lineage>
</organism>
<dbReference type="Proteomes" id="UP000476820">
    <property type="component" value="Unassembled WGS sequence"/>
</dbReference>
<evidence type="ECO:0000313" key="5">
    <source>
        <dbReference type="Proteomes" id="UP000473681"/>
    </source>
</evidence>
<dbReference type="CDD" id="cd00118">
    <property type="entry name" value="LysM"/>
    <property type="match status" value="1"/>
</dbReference>